<dbReference type="SUPFAM" id="SSF51445">
    <property type="entry name" value="(Trans)glycosidases"/>
    <property type="match status" value="1"/>
</dbReference>
<evidence type="ECO:0000256" key="4">
    <source>
        <dbReference type="ARBA" id="ARBA00023136"/>
    </source>
</evidence>
<dbReference type="Gene3D" id="2.60.40.10">
    <property type="entry name" value="Immunoglobulins"/>
    <property type="match status" value="1"/>
</dbReference>
<feature type="transmembrane region" description="Helical" evidence="7">
    <location>
        <begin position="1894"/>
        <end position="1924"/>
    </location>
</feature>
<organism evidence="11 12">
    <name type="scientific">Auxenochlorella protothecoides</name>
    <name type="common">Green microalga</name>
    <name type="synonym">Chlorella protothecoides</name>
    <dbReference type="NCBI Taxonomy" id="3075"/>
    <lineage>
        <taxon>Eukaryota</taxon>
        <taxon>Viridiplantae</taxon>
        <taxon>Chlorophyta</taxon>
        <taxon>core chlorophytes</taxon>
        <taxon>Trebouxiophyceae</taxon>
        <taxon>Chlorellales</taxon>
        <taxon>Chlorellaceae</taxon>
        <taxon>Auxenochlorella</taxon>
    </lineage>
</organism>
<dbReference type="InterPro" id="IPR017853">
    <property type="entry name" value="GH"/>
</dbReference>
<evidence type="ECO:0000256" key="5">
    <source>
        <dbReference type="ARBA" id="ARBA00023186"/>
    </source>
</evidence>
<dbReference type="Gene3D" id="2.60.40.1180">
    <property type="entry name" value="Golgi alpha-mannosidase II"/>
    <property type="match status" value="1"/>
</dbReference>
<dbReference type="EMBL" id="KL662119">
    <property type="protein sequence ID" value="KFM25462.1"/>
    <property type="molecule type" value="Genomic_DNA"/>
</dbReference>
<dbReference type="SUPFAM" id="SSF81296">
    <property type="entry name" value="E set domains"/>
    <property type="match status" value="1"/>
</dbReference>
<dbReference type="Gene3D" id="3.20.20.80">
    <property type="entry name" value="Glycosidases"/>
    <property type="match status" value="1"/>
</dbReference>
<dbReference type="InterPro" id="IPR004193">
    <property type="entry name" value="Glyco_hydro_13_N"/>
</dbReference>
<dbReference type="PANTHER" id="PTHR12658">
    <property type="entry name" value="BETA-TUBULIN COFACTOR D"/>
    <property type="match status" value="1"/>
</dbReference>
<keyword evidence="12" id="KW-1185">Reference proteome</keyword>
<dbReference type="PANTHER" id="PTHR12658:SF0">
    <property type="entry name" value="TUBULIN-SPECIFIC CHAPERONE D"/>
    <property type="match status" value="1"/>
</dbReference>
<keyword evidence="3 7" id="KW-1133">Transmembrane helix</keyword>
<dbReference type="InterPro" id="IPR044505">
    <property type="entry name" value="GlgX_Isoamylase_N_E_set"/>
</dbReference>
<dbReference type="Pfam" id="PF23579">
    <property type="entry name" value="ARM_TBCD"/>
    <property type="match status" value="1"/>
</dbReference>
<dbReference type="GO" id="GO:0005096">
    <property type="term" value="F:GTPase activator activity"/>
    <property type="evidence" value="ECO:0007669"/>
    <property type="project" value="InterPro"/>
</dbReference>
<dbReference type="GO" id="GO:0005975">
    <property type="term" value="P:carbohydrate metabolic process"/>
    <property type="evidence" value="ECO:0007669"/>
    <property type="project" value="InterPro"/>
</dbReference>
<dbReference type="GO" id="GO:0004553">
    <property type="term" value="F:hydrolase activity, hydrolyzing O-glycosyl compounds"/>
    <property type="evidence" value="ECO:0007669"/>
    <property type="project" value="InterPro"/>
</dbReference>
<evidence type="ECO:0000259" key="9">
    <source>
        <dbReference type="Pfam" id="PF12612"/>
    </source>
</evidence>
<dbReference type="RefSeq" id="XP_011398358.1">
    <property type="nucleotide sequence ID" value="XM_011400056.1"/>
</dbReference>
<evidence type="ECO:0000256" key="1">
    <source>
        <dbReference type="ARBA" id="ARBA00004141"/>
    </source>
</evidence>
<evidence type="ECO:0000256" key="2">
    <source>
        <dbReference type="ARBA" id="ARBA00022692"/>
    </source>
</evidence>
<evidence type="ECO:0000313" key="12">
    <source>
        <dbReference type="Proteomes" id="UP000028924"/>
    </source>
</evidence>
<sequence>MTTADVEAAEAAECSRSSLLEEEQLLDLLNTVVTRYQEQPQLLDSLLQRLLDPLGSLLDGLIRQGDAVPHLSTLVGGRRTVSRFLPNNTQCLEPVVALLETLQTRGPAGFHDTCMDHLWEAECVLLLWLSHLVLVPFDLASLDSQLGDGERAALAPLAASILRLCQAHLSSPSRAREMAAEVLGRCVTRPDMAAALEESVTWAETRLAGMGTDACEAGFLVPGILLALAATLRHGDRARLGATALRLLPLAQRAQQATQGGALARRLSMKLMQRIGLVLLPPAGDVAKEPGLMHGSAIEGKIVFWGTCWTPSSPGWGDKDTVVRWSAAKGVGRVAGGLPPALARQVAASVAEAAFGHAGADAAWHGGCLALAELARRRLLDPREAGATLRTLRAALRYDLRRGPCSVGAHVRDAAAYVAWALARAWTPAELGAVVGELGPPLITLACLDREVNCRRAGAAAFQELVGRLGEWPHGIDILTAADYFTVSSRVNAYRCVAVQVATFPGYFLPLASHLLHVKLRHWEKALRELASLALADLTRVDADWLAGTALPTLLPLTESADLESRHGAVAGVAELVAALPREALTPFHADLAQILPRIDAAKLNRGKGGEVMRTALCRLAATISQARVPLSAAQAACMQATLLDCLRCAAPDAQTAAVAALGSYALASGAGPDLAHRLLASLRGGATAAERRGAARGLAVLPPGQVPAGALLAATQALAAAADPASGAEADVDVRSAAVAALADLAGACVVAQSAPALTLCALGLGAALAALGDYTVDNRGDVGSWAREAALRALPGMLRCRAGLGGANCKDGGDAMRGDGEDGAVLEGRDCHGDADSEPCATERFAFECVAAACKQGVERIGRVRRAARDALRELADGELLPHSAAPAICAAVAHAVDAADLAAADEDAAELASLARLLSVKALAPAVLAGLVHSVGGRDAQVAAAAADALAGACCEAGAASGRAVGDAFLRLWDAEAGGTQGRRSPESGAPCGAPEASASGSANKARRAHVQRLAGVPLLASAEVLLARTPLAGDAAFQLGLLERLRVEVARRGADLPRLQAVAALLGALGSGEACAQPARRLLWAMLGSRFPAVRRSAAEYLYLALLSSPDEAEDGMEAEEQALELLGERNWAGPAGEVADLADQATVSVTEDEETIAVTIQLSGGPLSGLARPPTLLWGVYRGSSRRWQHPAGCSPPRSTLDERSGAMRSPFDMHGSITLRFPARLAPLTLAWVGAAAGRPVLPLVARHFAVPLGTLPGTPVPLGPSLAGRPGAERGANFALASRSAHGACLLLFRRGGDGAWAKALELELDPAVNRTGDVWHVTLPTLSRREGLAYAWRIDGEVAWDGGNRTQPDRLLLDPMASSLVLTREAVRGLGPLKAPSISLQEGEVPAFLLSGLDVLGADVAAGRPAGRSQAVPPTHQRCMVAVDVRGAGDGTLLGTLDLIPEIQALGFNTVVLSPCYATAWAGTPLDRGRAAVSYWAPDPTLASSPEAASREVQRLVAGLHAAGLAVLMQVDFTFTAEGGDDSPCPLSFRGLDHAVYYRRAGVLNAGHAVVRQYMIDVLRHWALDYGMDGFNFMGAENLVQDRNGVILDSPPLAAAIAYDPVLAGLQMIASTADKTLLPRHGVRGFPHWGEWQESDGSLAAATLGPLCGSALAHPPSLKEALEACPAVFAAEGEGLTPGNLAVARPPSACVHTLALPPGGQDVALKTALLVALCAAGTPLLSLDDAARFARFVGGVTRLRRRWADLLLPAAFGQGARSVRWHGAAPGSEPDWDGSAALAGLPEAGFLAMAVVGPGGAPALYLAVNASDVEVTATPPAPPAVYHKCADLGAYKAALPWWKIVLAGAMAGMYVSLGGMLLLTVGPNCVAMAGDNPGLARYITGAIGFPYALLTILTCGAELFTGNTAVVTAAVYEGKADLRSLAKSWICSYAGNILGAAAGVGLAVASGLLPQLTRGAAALAIYKTGAPVGVTLARAIGANWLVCIAVWQCTAAQTYGGKFIACLGPISAFVTIGLEHCIANMFFVPLGILAGADVNMRDFVLRNLIPVTLGNIFAGVVCVATLYSLLYGALGDRIMGKKPATA</sequence>
<dbReference type="GO" id="GO:0016020">
    <property type="term" value="C:membrane"/>
    <property type="evidence" value="ECO:0007669"/>
    <property type="project" value="UniProtKB-SubCell"/>
</dbReference>
<reference evidence="11 12" key="1">
    <citation type="journal article" date="2014" name="BMC Genomics">
        <title>Oil accumulation mechanisms of the oleaginous microalga Chlorella protothecoides revealed through its genome, transcriptomes, and proteomes.</title>
        <authorList>
            <person name="Gao C."/>
            <person name="Wang Y."/>
            <person name="Shen Y."/>
            <person name="Yan D."/>
            <person name="He X."/>
            <person name="Dai J."/>
            <person name="Wu Q."/>
        </authorList>
    </citation>
    <scope>NUCLEOTIDE SEQUENCE [LARGE SCALE GENOMIC DNA]</scope>
    <source>
        <strain evidence="11 12">0710</strain>
    </source>
</reference>
<dbReference type="InterPro" id="IPR022577">
    <property type="entry name" value="TBCD_C"/>
</dbReference>
<feature type="region of interest" description="Disordered" evidence="6">
    <location>
        <begin position="982"/>
        <end position="1008"/>
    </location>
</feature>
<name>A0A087SIA8_AUXPR</name>
<evidence type="ECO:0000259" key="10">
    <source>
        <dbReference type="Pfam" id="PF25767"/>
    </source>
</evidence>
<keyword evidence="2 7" id="KW-0812">Transmembrane</keyword>
<dbReference type="GO" id="GO:0007021">
    <property type="term" value="P:tubulin complex assembly"/>
    <property type="evidence" value="ECO:0007669"/>
    <property type="project" value="InterPro"/>
</dbReference>
<dbReference type="SUPFAM" id="SSF48371">
    <property type="entry name" value="ARM repeat"/>
    <property type="match status" value="2"/>
</dbReference>
<evidence type="ECO:0000313" key="11">
    <source>
        <dbReference type="EMBL" id="KFM25462.1"/>
    </source>
</evidence>
<feature type="transmembrane region" description="Helical" evidence="7">
    <location>
        <begin position="2056"/>
        <end position="2082"/>
    </location>
</feature>
<dbReference type="eggNOG" id="KOG0470">
    <property type="taxonomic scope" value="Eukaryota"/>
</dbReference>
<dbReference type="OrthoDB" id="4829at2759"/>
<feature type="domain" description="Tubulin-folding cofactor D C-terminal" evidence="9">
    <location>
        <begin position="851"/>
        <end position="975"/>
    </location>
</feature>
<dbReference type="Pfam" id="PF25767">
    <property type="entry name" value="ARM_TBCD_2nd"/>
    <property type="match status" value="1"/>
</dbReference>
<dbReference type="InterPro" id="IPR011989">
    <property type="entry name" value="ARM-like"/>
</dbReference>
<dbReference type="Pfam" id="PF12612">
    <property type="entry name" value="TFCD_C"/>
    <property type="match status" value="1"/>
</dbReference>
<dbReference type="CDD" id="cd02856">
    <property type="entry name" value="E_set_GDE_Isoamylase_N"/>
    <property type="match status" value="1"/>
</dbReference>
<evidence type="ECO:0000256" key="3">
    <source>
        <dbReference type="ARBA" id="ARBA00022989"/>
    </source>
</evidence>
<protein>
    <submittedName>
        <fullName evidence="11">Tubulin-specific chaperone D</fullName>
    </submittedName>
</protein>
<dbReference type="eggNOG" id="KOG1943">
    <property type="taxonomic scope" value="Eukaryota"/>
</dbReference>
<evidence type="ECO:0000259" key="8">
    <source>
        <dbReference type="Pfam" id="PF02922"/>
    </source>
</evidence>
<dbReference type="GO" id="GO:0022857">
    <property type="term" value="F:transmembrane transporter activity"/>
    <property type="evidence" value="ECO:0007669"/>
    <property type="project" value="InterPro"/>
</dbReference>
<dbReference type="GO" id="GO:0000226">
    <property type="term" value="P:microtubule cytoskeleton organization"/>
    <property type="evidence" value="ECO:0007669"/>
    <property type="project" value="TreeGrafter"/>
</dbReference>
<dbReference type="Pfam" id="PF02922">
    <property type="entry name" value="CBM_48"/>
    <property type="match status" value="1"/>
</dbReference>
<evidence type="ECO:0000256" key="6">
    <source>
        <dbReference type="SAM" id="MobiDB-lite"/>
    </source>
</evidence>
<comment type="subcellular location">
    <subcellularLocation>
        <location evidence="1">Membrane</location>
        <topology evidence="1">Multi-pass membrane protein</topology>
    </subcellularLocation>
</comment>
<dbReference type="Proteomes" id="UP000028924">
    <property type="component" value="Unassembled WGS sequence"/>
</dbReference>
<feature type="domain" description="Glycoside hydrolase family 13 N-terminal" evidence="8">
    <location>
        <begin position="1268"/>
        <end position="1369"/>
    </location>
</feature>
<dbReference type="InterPro" id="IPR023271">
    <property type="entry name" value="Aquaporin-like"/>
</dbReference>
<feature type="transmembrane region" description="Helical" evidence="7">
    <location>
        <begin position="1852"/>
        <end position="1874"/>
    </location>
</feature>
<feature type="domain" description="Tubulin-folding cofactor D ARM repeats" evidence="10">
    <location>
        <begin position="317"/>
        <end position="476"/>
    </location>
</feature>
<gene>
    <name evidence="11" type="ORF">F751_0489</name>
</gene>
<dbReference type="Pfam" id="PF01226">
    <property type="entry name" value="Form_Nir_trans"/>
    <property type="match status" value="1"/>
</dbReference>
<dbReference type="Gene3D" id="1.20.1080.10">
    <property type="entry name" value="Glycerol uptake facilitator protein"/>
    <property type="match status" value="1"/>
</dbReference>
<dbReference type="STRING" id="3075.A0A087SIA8"/>
<feature type="transmembrane region" description="Helical" evidence="7">
    <location>
        <begin position="1936"/>
        <end position="1960"/>
    </location>
</feature>
<dbReference type="GeneID" id="23611880"/>
<dbReference type="InterPro" id="IPR033162">
    <property type="entry name" value="TBCD"/>
</dbReference>
<dbReference type="GO" id="GO:0007023">
    <property type="term" value="P:post-chaperonin tubulin folding pathway"/>
    <property type="evidence" value="ECO:0007669"/>
    <property type="project" value="InterPro"/>
</dbReference>
<dbReference type="InterPro" id="IPR016024">
    <property type="entry name" value="ARM-type_fold"/>
</dbReference>
<accession>A0A087SIA8</accession>
<dbReference type="InterPro" id="IPR014756">
    <property type="entry name" value="Ig_E-set"/>
</dbReference>
<dbReference type="GO" id="GO:0048487">
    <property type="term" value="F:beta-tubulin binding"/>
    <property type="evidence" value="ECO:0007669"/>
    <property type="project" value="InterPro"/>
</dbReference>
<dbReference type="InterPro" id="IPR058033">
    <property type="entry name" value="ARM_TBCD_2nd"/>
</dbReference>
<dbReference type="InterPro" id="IPR000292">
    <property type="entry name" value="For/NO2_transpt"/>
</dbReference>
<dbReference type="Gene3D" id="1.25.10.10">
    <property type="entry name" value="Leucine-rich Repeat Variant"/>
    <property type="match status" value="1"/>
</dbReference>
<dbReference type="InterPro" id="IPR013783">
    <property type="entry name" value="Ig-like_fold"/>
</dbReference>
<keyword evidence="4 7" id="KW-0472">Membrane</keyword>
<dbReference type="InterPro" id="IPR013780">
    <property type="entry name" value="Glyco_hydro_b"/>
</dbReference>
<feature type="transmembrane region" description="Helical" evidence="7">
    <location>
        <begin position="1980"/>
        <end position="1999"/>
    </location>
</feature>
<dbReference type="KEGG" id="apro:F751_0489"/>
<proteinExistence type="predicted"/>
<keyword evidence="5" id="KW-0143">Chaperone</keyword>
<feature type="transmembrane region" description="Helical" evidence="7">
    <location>
        <begin position="2011"/>
        <end position="2036"/>
    </location>
</feature>
<evidence type="ECO:0000256" key="7">
    <source>
        <dbReference type="SAM" id="Phobius"/>
    </source>
</evidence>